<dbReference type="InterPro" id="IPR027417">
    <property type="entry name" value="P-loop_NTPase"/>
</dbReference>
<dbReference type="Gene3D" id="1.25.40.10">
    <property type="entry name" value="Tetratricopeptide repeat domain"/>
    <property type="match status" value="2"/>
</dbReference>
<evidence type="ECO:0000313" key="6">
    <source>
        <dbReference type="Proteomes" id="UP000586947"/>
    </source>
</evidence>
<dbReference type="InterPro" id="IPR036388">
    <property type="entry name" value="WH-like_DNA-bd_sf"/>
</dbReference>
<reference evidence="5 6" key="1">
    <citation type="submission" date="2020-08" db="EMBL/GenBank/DDBJ databases">
        <title>Sequencing the genomes of 1000 actinobacteria strains.</title>
        <authorList>
            <person name="Klenk H.-P."/>
        </authorList>
    </citation>
    <scope>NUCLEOTIDE SEQUENCE [LARGE SCALE GENOMIC DNA]</scope>
    <source>
        <strain evidence="5 6">DSM 103125</strain>
    </source>
</reference>
<gene>
    <name evidence="5" type="ORF">HNR20_000628</name>
</gene>
<dbReference type="InterPro" id="IPR000792">
    <property type="entry name" value="Tscrpt_reg_LuxR_C"/>
</dbReference>
<evidence type="ECO:0000256" key="3">
    <source>
        <dbReference type="SAM" id="MobiDB-lite"/>
    </source>
</evidence>
<dbReference type="GO" id="GO:0003677">
    <property type="term" value="F:DNA binding"/>
    <property type="evidence" value="ECO:0007669"/>
    <property type="project" value="UniProtKB-KW"/>
</dbReference>
<dbReference type="PANTHER" id="PTHR16305:SF35">
    <property type="entry name" value="TRANSCRIPTIONAL ACTIVATOR DOMAIN"/>
    <property type="match status" value="1"/>
</dbReference>
<dbReference type="SMART" id="SM00421">
    <property type="entry name" value="HTH_LUXR"/>
    <property type="match status" value="1"/>
</dbReference>
<keyword evidence="6" id="KW-1185">Reference proteome</keyword>
<dbReference type="Pfam" id="PF00196">
    <property type="entry name" value="GerE"/>
    <property type="match status" value="1"/>
</dbReference>
<dbReference type="PRINTS" id="PR00038">
    <property type="entry name" value="HTHLUXR"/>
</dbReference>
<evidence type="ECO:0000313" key="5">
    <source>
        <dbReference type="EMBL" id="MBB5476123.1"/>
    </source>
</evidence>
<protein>
    <submittedName>
        <fullName evidence="5">DNA-binding CsgD family transcriptional regulator/DNA-binding transcriptional ArsR family regulator</fullName>
    </submittedName>
</protein>
<name>A0A840VH30_9ACTN</name>
<dbReference type="EMBL" id="JACHDP010000001">
    <property type="protein sequence ID" value="MBB5476123.1"/>
    <property type="molecule type" value="Genomic_DNA"/>
</dbReference>
<dbReference type="GO" id="GO:0006355">
    <property type="term" value="P:regulation of DNA-templated transcription"/>
    <property type="evidence" value="ECO:0007669"/>
    <property type="project" value="InterPro"/>
</dbReference>
<dbReference type="Pfam" id="PF13191">
    <property type="entry name" value="AAA_16"/>
    <property type="match status" value="1"/>
</dbReference>
<dbReference type="GO" id="GO:0005737">
    <property type="term" value="C:cytoplasm"/>
    <property type="evidence" value="ECO:0007669"/>
    <property type="project" value="TreeGrafter"/>
</dbReference>
<dbReference type="PROSITE" id="PS50043">
    <property type="entry name" value="HTH_LUXR_2"/>
    <property type="match status" value="1"/>
</dbReference>
<dbReference type="SUPFAM" id="SSF48452">
    <property type="entry name" value="TPR-like"/>
    <property type="match status" value="2"/>
</dbReference>
<dbReference type="SUPFAM" id="SSF52540">
    <property type="entry name" value="P-loop containing nucleoside triphosphate hydrolases"/>
    <property type="match status" value="1"/>
</dbReference>
<keyword evidence="2" id="KW-0067">ATP-binding</keyword>
<accession>A0A840VH30</accession>
<dbReference type="GO" id="GO:0004016">
    <property type="term" value="F:adenylate cyclase activity"/>
    <property type="evidence" value="ECO:0007669"/>
    <property type="project" value="TreeGrafter"/>
</dbReference>
<feature type="region of interest" description="Disordered" evidence="3">
    <location>
        <begin position="855"/>
        <end position="876"/>
    </location>
</feature>
<dbReference type="Gene3D" id="3.40.50.300">
    <property type="entry name" value="P-loop containing nucleotide triphosphate hydrolases"/>
    <property type="match status" value="1"/>
</dbReference>
<dbReference type="SUPFAM" id="SSF46894">
    <property type="entry name" value="C-terminal effector domain of the bipartite response regulators"/>
    <property type="match status" value="1"/>
</dbReference>
<sequence length="939" mass="102552">MSTPTLIERDTQIAVLENLLVGATEGSGHIAMISGAVASGKSELLVEVADQAVARGAVVLDAVASCSERNVRFGVVRKIIDSLPVAPDIMAVILRLLEEATEPMSACAALMAYLSTTLLHLSERRPVVIAIDDIHRADNASKQYLLHLSRRIRRARVLILLTTNVRTHRDEADFHSELQRQPHFTRLRLRMLSKSGTTRLISGQLGAQTAARLADEVHSATGGNPLLVRALVEDARVAAEQTTTDAEPLVRAETYVHGVLDCLHRGEPDMLSVARAIAALGTAATPLMISRLLDMQPRAVVQALEDLNRCGLIDEGQFRDPTARAAVLDHAPAEVLYSLRDRAARLLFDCGAPPTDVARQLVLRGRDTEPWTVPVLCKAADYALVDDDTEFARRCLELAYRVCPDQNVRAEINSRLIRATWRTAPAAARGYLSRLTPATMQDQTAYQSLPMSVAYLSWAGQVDRAIDIVAELTDAPEAAGPSAVTAINAAQNWLTAFIPHLRPRFTLLTSQDATPDTDSGTTLADTASGSQHALPYLHAASAYSAALSGDVDTTPAVDEAIRVLQRYHLTDNAVHPLVSALWALIYADRLDLALSWCERLLDECSSRDTPSWRAMLTVVRAEIALRLGELGVAENHARVALNQMSTQSWGLGIAQPLAVLVQAYTAMGRYDEAMRMLDQSVPPALSQTTPGLHYRQARGRWYLATGRPHAALETFLACGESMEAYGMDNPQVVPWRIDAAEAWLALGEPKRAKDLAEEQLRRSGRGLRGQRAVLLRILGSIETGPRRLPMLREAVEILEDGGNRLQLALALGELGRCHQAEGDVNQARMLVRKAWHLAKSCGAEPLCEQLIPGYSESEVTPPTRGTLPRSPETEPLTEAEARVAALAAEGHTNREIAAQLFVTVSTVEQHLTRIYRKLDVRRRRDLPTKLSGVDSRAVA</sequence>
<keyword evidence="5" id="KW-0238">DNA-binding</keyword>
<dbReference type="InterPro" id="IPR011990">
    <property type="entry name" value="TPR-like_helical_dom_sf"/>
</dbReference>
<dbReference type="Gene3D" id="1.10.10.10">
    <property type="entry name" value="Winged helix-like DNA-binding domain superfamily/Winged helix DNA-binding domain"/>
    <property type="match status" value="1"/>
</dbReference>
<dbReference type="CDD" id="cd06170">
    <property type="entry name" value="LuxR_C_like"/>
    <property type="match status" value="1"/>
</dbReference>
<dbReference type="InterPro" id="IPR016032">
    <property type="entry name" value="Sig_transdc_resp-reg_C-effctor"/>
</dbReference>
<dbReference type="Proteomes" id="UP000586947">
    <property type="component" value="Unassembled WGS sequence"/>
</dbReference>
<dbReference type="GO" id="GO:0005524">
    <property type="term" value="F:ATP binding"/>
    <property type="evidence" value="ECO:0007669"/>
    <property type="project" value="UniProtKB-KW"/>
</dbReference>
<dbReference type="RefSeq" id="WP_184176322.1">
    <property type="nucleotide sequence ID" value="NZ_BMNF01000008.1"/>
</dbReference>
<dbReference type="AlphaFoldDB" id="A0A840VH30"/>
<dbReference type="PROSITE" id="PS00622">
    <property type="entry name" value="HTH_LUXR_1"/>
    <property type="match status" value="1"/>
</dbReference>
<organism evidence="5 6">
    <name type="scientific">Micromonospora parathelypteridis</name>
    <dbReference type="NCBI Taxonomy" id="1839617"/>
    <lineage>
        <taxon>Bacteria</taxon>
        <taxon>Bacillati</taxon>
        <taxon>Actinomycetota</taxon>
        <taxon>Actinomycetes</taxon>
        <taxon>Micromonosporales</taxon>
        <taxon>Micromonosporaceae</taxon>
        <taxon>Micromonospora</taxon>
    </lineage>
</organism>
<keyword evidence="1" id="KW-0547">Nucleotide-binding</keyword>
<evidence type="ECO:0000259" key="4">
    <source>
        <dbReference type="PROSITE" id="PS50043"/>
    </source>
</evidence>
<comment type="caution">
    <text evidence="5">The sequence shown here is derived from an EMBL/GenBank/DDBJ whole genome shotgun (WGS) entry which is preliminary data.</text>
</comment>
<feature type="domain" description="HTH luxR-type" evidence="4">
    <location>
        <begin position="869"/>
        <end position="934"/>
    </location>
</feature>
<evidence type="ECO:0000256" key="1">
    <source>
        <dbReference type="ARBA" id="ARBA00022741"/>
    </source>
</evidence>
<dbReference type="InterPro" id="IPR041664">
    <property type="entry name" value="AAA_16"/>
</dbReference>
<dbReference type="PANTHER" id="PTHR16305">
    <property type="entry name" value="TESTICULAR SOLUBLE ADENYLYL CYCLASE"/>
    <property type="match status" value="1"/>
</dbReference>
<evidence type="ECO:0000256" key="2">
    <source>
        <dbReference type="ARBA" id="ARBA00022840"/>
    </source>
</evidence>
<proteinExistence type="predicted"/>